<evidence type="ECO:0000256" key="8">
    <source>
        <dbReference type="PIRSR" id="PIRSR600175-1"/>
    </source>
</evidence>
<feature type="binding site" evidence="8">
    <location>
        <position position="366"/>
    </location>
    <ligand>
        <name>Na(+)</name>
        <dbReference type="ChEBI" id="CHEBI:29101"/>
        <label>1</label>
    </ligand>
</feature>
<evidence type="ECO:0000313" key="13">
    <source>
        <dbReference type="EMBL" id="JAS64453.1"/>
    </source>
</evidence>
<feature type="disulfide bond" evidence="9">
    <location>
        <begin position="469"/>
        <end position="478"/>
    </location>
</feature>
<reference evidence="13" key="1">
    <citation type="submission" date="2015-11" db="EMBL/GenBank/DDBJ databases">
        <title>De novo transcriptome assembly of four potential Pierce s Disease insect vectors from Arizona vineyards.</title>
        <authorList>
            <person name="Tassone E.E."/>
        </authorList>
    </citation>
    <scope>NUCLEOTIDE SEQUENCE</scope>
</reference>
<evidence type="ECO:0000256" key="4">
    <source>
        <dbReference type="ARBA" id="ARBA00022692"/>
    </source>
</evidence>
<keyword evidence="3 10" id="KW-0813">Transport</keyword>
<evidence type="ECO:0000256" key="2">
    <source>
        <dbReference type="ARBA" id="ARBA00006459"/>
    </source>
</evidence>
<evidence type="ECO:0000256" key="6">
    <source>
        <dbReference type="ARBA" id="ARBA00022989"/>
    </source>
</evidence>
<feature type="binding site" evidence="8">
    <location>
        <position position="633"/>
    </location>
    <ligand>
        <name>Na(+)</name>
        <dbReference type="ChEBI" id="CHEBI:29101"/>
        <label>1</label>
    </ligand>
</feature>
<feature type="binding site" evidence="8">
    <location>
        <position position="363"/>
    </location>
    <ligand>
        <name>Na(+)</name>
        <dbReference type="ChEBI" id="CHEBI:29101"/>
        <label>1</label>
    </ligand>
</feature>
<feature type="transmembrane region" description="Helical" evidence="12">
    <location>
        <begin position="627"/>
        <end position="648"/>
    </location>
</feature>
<dbReference type="PROSITE" id="PS50267">
    <property type="entry name" value="NA_NEUROTRAN_SYMP_3"/>
    <property type="match status" value="1"/>
</dbReference>
<feature type="transmembrane region" description="Helical" evidence="12">
    <location>
        <begin position="686"/>
        <end position="711"/>
    </location>
</feature>
<feature type="non-terminal residue" evidence="13">
    <location>
        <position position="902"/>
    </location>
</feature>
<dbReference type="AlphaFoldDB" id="A0A1B6GQ27"/>
<feature type="transmembrane region" description="Helical" evidence="12">
    <location>
        <begin position="545"/>
        <end position="565"/>
    </location>
</feature>
<evidence type="ECO:0000256" key="3">
    <source>
        <dbReference type="ARBA" id="ARBA00022448"/>
    </source>
</evidence>
<evidence type="ECO:0000256" key="10">
    <source>
        <dbReference type="RuleBase" id="RU003732"/>
    </source>
</evidence>
<dbReference type="PRINTS" id="PR00176">
    <property type="entry name" value="NANEUSMPORT"/>
</dbReference>
<dbReference type="InterPro" id="IPR037272">
    <property type="entry name" value="SNS_sf"/>
</dbReference>
<dbReference type="GO" id="GO:0005283">
    <property type="term" value="F:amino acid:sodium symporter activity"/>
    <property type="evidence" value="ECO:0007669"/>
    <property type="project" value="TreeGrafter"/>
</dbReference>
<feature type="transmembrane region" description="Helical" evidence="12">
    <location>
        <begin position="803"/>
        <end position="825"/>
    </location>
</feature>
<keyword evidence="9" id="KW-1015">Disulfide bond</keyword>
<feature type="region of interest" description="Disordered" evidence="11">
    <location>
        <begin position="68"/>
        <end position="108"/>
    </location>
</feature>
<name>A0A1B6GQ27_9HEMI</name>
<evidence type="ECO:0000256" key="1">
    <source>
        <dbReference type="ARBA" id="ARBA00004141"/>
    </source>
</evidence>
<comment type="subcellular location">
    <subcellularLocation>
        <location evidence="1">Membrane</location>
        <topology evidence="1">Multi-pass membrane protein</topology>
    </subcellularLocation>
</comment>
<dbReference type="GO" id="GO:0089718">
    <property type="term" value="P:amino acid import across plasma membrane"/>
    <property type="evidence" value="ECO:0007669"/>
    <property type="project" value="TreeGrafter"/>
</dbReference>
<keyword evidence="8" id="KW-0479">Metal-binding</keyword>
<feature type="compositionally biased region" description="Low complexity" evidence="11">
    <location>
        <begin position="148"/>
        <end position="161"/>
    </location>
</feature>
<dbReference type="GO" id="GO:0005886">
    <property type="term" value="C:plasma membrane"/>
    <property type="evidence" value="ECO:0007669"/>
    <property type="project" value="TreeGrafter"/>
</dbReference>
<dbReference type="PANTHER" id="PTHR11616:SF303">
    <property type="entry name" value="SODIUM- AND CHLORIDE-DEPENDENT GABA TRANSPORTER INE"/>
    <property type="match status" value="1"/>
</dbReference>
<organism evidence="13">
    <name type="scientific">Cuerna arida</name>
    <dbReference type="NCBI Taxonomy" id="1464854"/>
    <lineage>
        <taxon>Eukaryota</taxon>
        <taxon>Metazoa</taxon>
        <taxon>Ecdysozoa</taxon>
        <taxon>Arthropoda</taxon>
        <taxon>Hexapoda</taxon>
        <taxon>Insecta</taxon>
        <taxon>Pterygota</taxon>
        <taxon>Neoptera</taxon>
        <taxon>Paraneoptera</taxon>
        <taxon>Hemiptera</taxon>
        <taxon>Auchenorrhyncha</taxon>
        <taxon>Membracoidea</taxon>
        <taxon>Cicadellidae</taxon>
        <taxon>Cicadellinae</taxon>
        <taxon>Proconiini</taxon>
        <taxon>Cuerna</taxon>
    </lineage>
</organism>
<feature type="transmembrane region" description="Helical" evidence="12">
    <location>
        <begin position="435"/>
        <end position="457"/>
    </location>
</feature>
<keyword evidence="8" id="KW-0915">Sodium</keyword>
<feature type="transmembrane region" description="Helical" evidence="12">
    <location>
        <begin position="845"/>
        <end position="867"/>
    </location>
</feature>
<dbReference type="InterPro" id="IPR000175">
    <property type="entry name" value="Na/ntran_symport"/>
</dbReference>
<gene>
    <name evidence="13" type="ORF">g.42505</name>
</gene>
<evidence type="ECO:0000256" key="5">
    <source>
        <dbReference type="ARBA" id="ARBA00022847"/>
    </source>
</evidence>
<dbReference type="Pfam" id="PF00209">
    <property type="entry name" value="SNF"/>
    <property type="match status" value="1"/>
</dbReference>
<feature type="compositionally biased region" description="Low complexity" evidence="11">
    <location>
        <begin position="199"/>
        <end position="209"/>
    </location>
</feature>
<keyword evidence="7 12" id="KW-0472">Membrane</keyword>
<sequence length="902" mass="99973">PVSVRVVENQCASKRPRNDGSVTLSFLTLTVLYTMAVTNNTAIIPVKLDSSPKTLVRHVQDSVEKPSVFGKPGLEHSPRTLKTLESVGSNSPKVLKNPGLARISESPTANSDFATKLHESNQTPMLTPKNTQNLTQLRIAPELKNGKPTSPTNASPSTPRSARSGKVELDRREDRPVLGPSQKIVIVPVGKSEGRTQVKVTVGSTSSDSSDGKRTPPRKRAMSSGRRKPEPWRTSQERGVRMSPSLKSLRGTQELGKIRSNASWASFTFSDPNNVRPLSDVVSVRSLASIGMGSTDGKKLTIRRVPTHPTELLNLADPKMLIDDEDLSSCTSYSGTLSESGTHFRPRRDYWTNKLQFILACVGYSVGLGNLWRFPYLCYKSGGGVFLVPYFLVLILCGVPLLYMELAVGQFTRRGPIGALSQLCPIFKGAGLSSVMVSFFMATYYNVIIAYFLYYLFTSFRASAPWTDCSNKWNTARCWQPSLNTSRPNFSVSPSEEFYDRKVLQLSAGIDKPGSIRWELAACLFLTWVIVYFALWKSVKSSGRVLYFTATLPFVLVLAFLGRSLTLEGADTGLQYFFKPQWILLLDAKVWVNAVAQNFNSIGISFGSVISFASYNRYNNEILVDTVAVSVINAVTSLIVGIFAFATIGNIAREHSTNIENVINDGPGLVFILYPQAMAHMPFSNFWAVLFFFMLLCLGLNSQFAIVEVVVTSLQDGFPNWIKRNLVCHEILVLVVCFISFIFGLPNIFQGGIYFFQLMDHYVVTTTIIYIALFEVIAICWLYGTDRLSRVIQHMTNHYPSLYFRFCWLIAAPLLITCVLVFSIVDYEPPTYNNGSYKYPWWAELLGWGVVGSALICIPITAIYVLCCVQGDSLGKKIIAAMKPRCEDVSAAPSVADLGSEL</sequence>
<feature type="binding site" evidence="8">
    <location>
        <position position="601"/>
    </location>
    <ligand>
        <name>Na(+)</name>
        <dbReference type="ChEBI" id="CHEBI:29101"/>
        <label>1</label>
    </ligand>
</feature>
<proteinExistence type="inferred from homology"/>
<feature type="region of interest" description="Disordered" evidence="11">
    <location>
        <begin position="141"/>
        <end position="183"/>
    </location>
</feature>
<feature type="compositionally biased region" description="Basic and acidic residues" evidence="11">
    <location>
        <begin position="227"/>
        <end position="240"/>
    </location>
</feature>
<protein>
    <recommendedName>
        <fullName evidence="10">Transporter</fullName>
    </recommendedName>
</protein>
<evidence type="ECO:0000256" key="11">
    <source>
        <dbReference type="SAM" id="MobiDB-lite"/>
    </source>
</evidence>
<feature type="transmembrane region" description="Helical" evidence="12">
    <location>
        <begin position="762"/>
        <end position="783"/>
    </location>
</feature>
<feature type="transmembrane region" description="Helical" evidence="12">
    <location>
        <begin position="384"/>
        <end position="404"/>
    </location>
</feature>
<comment type="similarity">
    <text evidence="2 10">Belongs to the sodium:neurotransmitter symporter (SNF) (TC 2.A.22) family.</text>
</comment>
<evidence type="ECO:0000256" key="9">
    <source>
        <dbReference type="PIRSR" id="PIRSR600175-2"/>
    </source>
</evidence>
<feature type="region of interest" description="Disordered" evidence="11">
    <location>
        <begin position="196"/>
        <end position="242"/>
    </location>
</feature>
<keyword evidence="6 12" id="KW-1133">Transmembrane helix</keyword>
<evidence type="ECO:0000256" key="7">
    <source>
        <dbReference type="ARBA" id="ARBA00023136"/>
    </source>
</evidence>
<feature type="transmembrane region" description="Helical" evidence="12">
    <location>
        <begin position="594"/>
        <end position="615"/>
    </location>
</feature>
<accession>A0A1B6GQ27</accession>
<feature type="compositionally biased region" description="Basic and acidic residues" evidence="11">
    <location>
        <begin position="165"/>
        <end position="176"/>
    </location>
</feature>
<dbReference type="PANTHER" id="PTHR11616">
    <property type="entry name" value="SODIUM/CHLORIDE DEPENDENT TRANSPORTER"/>
    <property type="match status" value="1"/>
</dbReference>
<dbReference type="PROSITE" id="PS00610">
    <property type="entry name" value="NA_NEUROTRAN_SYMP_1"/>
    <property type="match status" value="1"/>
</dbReference>
<feature type="transmembrane region" description="Helical" evidence="12">
    <location>
        <begin position="355"/>
        <end position="372"/>
    </location>
</feature>
<feature type="binding site" evidence="8">
    <location>
        <position position="698"/>
    </location>
    <ligand>
        <name>Na(+)</name>
        <dbReference type="ChEBI" id="CHEBI:29101"/>
        <label>1</label>
    </ligand>
</feature>
<feature type="binding site" evidence="8">
    <location>
        <position position="702"/>
    </location>
    <ligand>
        <name>Na(+)</name>
        <dbReference type="ChEBI" id="CHEBI:29101"/>
        <label>1</label>
    </ligand>
</feature>
<feature type="binding site" evidence="8">
    <location>
        <position position="370"/>
    </location>
    <ligand>
        <name>Na(+)</name>
        <dbReference type="ChEBI" id="CHEBI:29101"/>
        <label>1</label>
    </ligand>
</feature>
<evidence type="ECO:0000256" key="12">
    <source>
        <dbReference type="SAM" id="Phobius"/>
    </source>
</evidence>
<dbReference type="SUPFAM" id="SSF161070">
    <property type="entry name" value="SNF-like"/>
    <property type="match status" value="1"/>
</dbReference>
<feature type="transmembrane region" description="Helical" evidence="12">
    <location>
        <begin position="516"/>
        <end position="536"/>
    </location>
</feature>
<keyword evidence="5 10" id="KW-0769">Symport</keyword>
<feature type="transmembrane region" description="Helical" evidence="12">
    <location>
        <begin position="731"/>
        <end position="756"/>
    </location>
</feature>
<feature type="non-terminal residue" evidence="13">
    <location>
        <position position="1"/>
    </location>
</feature>
<keyword evidence="4 10" id="KW-0812">Transmembrane</keyword>
<dbReference type="EMBL" id="GECZ01005316">
    <property type="protein sequence ID" value="JAS64453.1"/>
    <property type="molecule type" value="Transcribed_RNA"/>
</dbReference>
<dbReference type="GO" id="GO:0046872">
    <property type="term" value="F:metal ion binding"/>
    <property type="evidence" value="ECO:0007669"/>
    <property type="project" value="UniProtKB-KW"/>
</dbReference>